<dbReference type="EMBL" id="BAEN01000065">
    <property type="protein sequence ID" value="GAC16003.1"/>
    <property type="molecule type" value="Genomic_DNA"/>
</dbReference>
<dbReference type="PANTHER" id="PTHR37461">
    <property type="entry name" value="ANTI-SIGMA-K FACTOR RSKA"/>
    <property type="match status" value="1"/>
</dbReference>
<proteinExistence type="predicted"/>
<dbReference type="PANTHER" id="PTHR37461:SF1">
    <property type="entry name" value="ANTI-SIGMA-K FACTOR RSKA"/>
    <property type="match status" value="1"/>
</dbReference>
<comment type="caution">
    <text evidence="3">The sequence shown here is derived from an EMBL/GenBank/DDBJ whole genome shotgun (WGS) entry which is preliminary data.</text>
</comment>
<dbReference type="GO" id="GO:0016989">
    <property type="term" value="F:sigma factor antagonist activity"/>
    <property type="evidence" value="ECO:0007669"/>
    <property type="project" value="TreeGrafter"/>
</dbReference>
<dbReference type="AlphaFoldDB" id="K6YHA5"/>
<dbReference type="InterPro" id="IPR018764">
    <property type="entry name" value="RskA_C"/>
</dbReference>
<dbReference type="OrthoDB" id="5298046at2"/>
<name>K6YHA5_9ALTE</name>
<dbReference type="eggNOG" id="COG5343">
    <property type="taxonomic scope" value="Bacteria"/>
</dbReference>
<accession>K6YHA5</accession>
<dbReference type="RefSeq" id="WP_008845806.1">
    <property type="nucleotide sequence ID" value="NZ_BAEN01000065.1"/>
</dbReference>
<keyword evidence="1" id="KW-0812">Transmembrane</keyword>
<dbReference type="GO" id="GO:0006417">
    <property type="term" value="P:regulation of translation"/>
    <property type="evidence" value="ECO:0007669"/>
    <property type="project" value="TreeGrafter"/>
</dbReference>
<dbReference type="Pfam" id="PF10099">
    <property type="entry name" value="RskA_C"/>
    <property type="match status" value="1"/>
</dbReference>
<gene>
    <name evidence="3" type="ORF">GLIP_3389</name>
</gene>
<reference evidence="3 4" key="1">
    <citation type="journal article" date="2017" name="Antonie Van Leeuwenhoek">
        <title>Rhizobium rhizosphaerae sp. nov., a novel species isolated from rice rhizosphere.</title>
        <authorList>
            <person name="Zhao J.J."/>
            <person name="Zhang J."/>
            <person name="Zhang R.J."/>
            <person name="Zhang C.W."/>
            <person name="Yin H.Q."/>
            <person name="Zhang X.X."/>
        </authorList>
    </citation>
    <scope>NUCLEOTIDE SEQUENCE [LARGE SCALE GENOMIC DNA]</scope>
    <source>
        <strain evidence="3 4">E3</strain>
    </source>
</reference>
<evidence type="ECO:0000313" key="4">
    <source>
        <dbReference type="Proteomes" id="UP000006334"/>
    </source>
</evidence>
<dbReference type="STRING" id="1127673.GLIP_3389"/>
<evidence type="ECO:0000256" key="1">
    <source>
        <dbReference type="SAM" id="Phobius"/>
    </source>
</evidence>
<dbReference type="Proteomes" id="UP000006334">
    <property type="component" value="Unassembled WGS sequence"/>
</dbReference>
<keyword evidence="4" id="KW-1185">Reference proteome</keyword>
<feature type="domain" description="Anti-sigma K factor RskA C-terminal" evidence="2">
    <location>
        <begin position="103"/>
        <end position="222"/>
    </location>
</feature>
<dbReference type="GO" id="GO:0005886">
    <property type="term" value="C:plasma membrane"/>
    <property type="evidence" value="ECO:0007669"/>
    <property type="project" value="InterPro"/>
</dbReference>
<sequence length="233" mass="25614">MNYLQQETKHALAAEFVLGTLHGSARARFRQLMVEHSELADTVNQWESYFNDMALHLNPIVPDDSVWEKIQARLDNAKIKSADDNVVSLPQKTNNFWKGLSVLATAAVVILAVLLVKPIQQPVEDSIQFTVVTDEQNTPLWLIEIFTQKIEAQATKNVLAKANNDYELWMVPKDGSAPISLGLLAQTGKTSLPKNAIFEQIDIAALAVSLEPVGGSPNGSPTEVLYIAELAIL</sequence>
<keyword evidence="1" id="KW-1133">Transmembrane helix</keyword>
<organism evidence="3 4">
    <name type="scientific">Aliiglaciecola lipolytica E3</name>
    <dbReference type="NCBI Taxonomy" id="1127673"/>
    <lineage>
        <taxon>Bacteria</taxon>
        <taxon>Pseudomonadati</taxon>
        <taxon>Pseudomonadota</taxon>
        <taxon>Gammaproteobacteria</taxon>
        <taxon>Alteromonadales</taxon>
        <taxon>Alteromonadaceae</taxon>
        <taxon>Aliiglaciecola</taxon>
    </lineage>
</organism>
<feature type="transmembrane region" description="Helical" evidence="1">
    <location>
        <begin position="96"/>
        <end position="116"/>
    </location>
</feature>
<dbReference type="InterPro" id="IPR051474">
    <property type="entry name" value="Anti-sigma-K/W_factor"/>
</dbReference>
<evidence type="ECO:0000313" key="3">
    <source>
        <dbReference type="EMBL" id="GAC16003.1"/>
    </source>
</evidence>
<protein>
    <recommendedName>
        <fullName evidence="2">Anti-sigma K factor RskA C-terminal domain-containing protein</fullName>
    </recommendedName>
</protein>
<evidence type="ECO:0000259" key="2">
    <source>
        <dbReference type="Pfam" id="PF10099"/>
    </source>
</evidence>
<keyword evidence="1" id="KW-0472">Membrane</keyword>